<feature type="transmembrane region" description="Helical" evidence="6">
    <location>
        <begin position="206"/>
        <end position="231"/>
    </location>
</feature>
<feature type="domain" description="Amino acid permease/ SLC12A" evidence="7">
    <location>
        <begin position="26"/>
        <end position="448"/>
    </location>
</feature>
<dbReference type="InterPro" id="IPR004841">
    <property type="entry name" value="AA-permease/SLC12A_dom"/>
</dbReference>
<reference evidence="8 9" key="1">
    <citation type="journal article" date="2016" name="Microb. Cell Fact.">
        <title>Dissection of exopolysaccharide biosynthesis in Kozakia baliensis.</title>
        <authorList>
            <person name="Brandt J.U."/>
            <person name="Jakob F."/>
            <person name="Behr J."/>
            <person name="Geissler A.J."/>
            <person name="Vogel R.F."/>
        </authorList>
    </citation>
    <scope>NUCLEOTIDE SEQUENCE [LARGE SCALE GENOMIC DNA]</scope>
    <source>
        <strain evidence="8 9">DSM 14400</strain>
    </source>
</reference>
<dbReference type="Proteomes" id="UP000179145">
    <property type="component" value="Chromosome"/>
</dbReference>
<evidence type="ECO:0000313" key="8">
    <source>
        <dbReference type="EMBL" id="AOX17492.1"/>
    </source>
</evidence>
<evidence type="ECO:0000256" key="1">
    <source>
        <dbReference type="ARBA" id="ARBA00004141"/>
    </source>
</evidence>
<dbReference type="Gene3D" id="1.20.1740.10">
    <property type="entry name" value="Amino acid/polyamine transporter I"/>
    <property type="match status" value="1"/>
</dbReference>
<dbReference type="PANTHER" id="PTHR43495">
    <property type="entry name" value="GABA PERMEASE"/>
    <property type="match status" value="1"/>
</dbReference>
<evidence type="ECO:0000256" key="5">
    <source>
        <dbReference type="ARBA" id="ARBA00023136"/>
    </source>
</evidence>
<dbReference type="EMBL" id="CP014674">
    <property type="protein sequence ID" value="AOX17492.1"/>
    <property type="molecule type" value="Genomic_DNA"/>
</dbReference>
<feature type="transmembrane region" description="Helical" evidence="6">
    <location>
        <begin position="27"/>
        <end position="48"/>
    </location>
</feature>
<gene>
    <name evidence="8" type="ORF">A0U89_10460</name>
</gene>
<dbReference type="STRING" id="153496.A0U89_10460"/>
<dbReference type="PROSITE" id="PS00218">
    <property type="entry name" value="AMINO_ACID_PERMEASE_1"/>
    <property type="match status" value="1"/>
</dbReference>
<proteinExistence type="predicted"/>
<dbReference type="Pfam" id="PF00324">
    <property type="entry name" value="AA_permease"/>
    <property type="match status" value="1"/>
</dbReference>
<dbReference type="FunFam" id="1.20.1740.10:FF:000001">
    <property type="entry name" value="Amino acid permease"/>
    <property type="match status" value="1"/>
</dbReference>
<dbReference type="GO" id="GO:0055085">
    <property type="term" value="P:transmembrane transport"/>
    <property type="evidence" value="ECO:0007669"/>
    <property type="project" value="InterPro"/>
</dbReference>
<evidence type="ECO:0000256" key="4">
    <source>
        <dbReference type="ARBA" id="ARBA00022989"/>
    </source>
</evidence>
<organism evidence="8 9">
    <name type="scientific">Kozakia baliensis</name>
    <dbReference type="NCBI Taxonomy" id="153496"/>
    <lineage>
        <taxon>Bacteria</taxon>
        <taxon>Pseudomonadati</taxon>
        <taxon>Pseudomonadota</taxon>
        <taxon>Alphaproteobacteria</taxon>
        <taxon>Acetobacterales</taxon>
        <taxon>Acetobacteraceae</taxon>
        <taxon>Kozakia</taxon>
    </lineage>
</organism>
<dbReference type="GO" id="GO:0006865">
    <property type="term" value="P:amino acid transport"/>
    <property type="evidence" value="ECO:0007669"/>
    <property type="project" value="InterPro"/>
</dbReference>
<dbReference type="KEGG" id="kba:A0U89_10460"/>
<sequence>MSNNATIQPSAAPSSSDEGGKLNDRHIAMIALGGVVGAGLFIGSSAAIAAAGPAILLTYIATGLLVVIVMRMLGEMLLARPGIGTFVDCIRVAHGNGAGFVSGWLYWMFWVVTIGTEAIGGAILLQEWLPLPIWILAPALIVAVNLINLAAVDLFGECEFWLSLIKVAALVAFCAVSLLSLIHFIGPHADIAANLTSGGGPLPHGFGAVLAAVPTVLFSMMGSESATVAAAESENAQSNLARVTRTIGARITLFYLLSAALILCLVPWTSIHPGYSPFVTVMHSIGIPGATLIMQIVVFSAILSCLNSSIYITSRTVRGLAEQGDAPNSFAVLSSRQVPQRAVTFSSLIGLVVAFCSILSPGLIFAFLLGSTGAVILLIYGLLVSSHRIFRKADPTNPAFTLPFGSALNIGTITGVGIVIATMFAEPTQRSTILASLLSVAAFSALYVIRRPKSIASKRTT</sequence>
<feature type="transmembrane region" description="Helical" evidence="6">
    <location>
        <begin position="131"/>
        <end position="155"/>
    </location>
</feature>
<keyword evidence="3 6" id="KW-0812">Transmembrane</keyword>
<dbReference type="InterPro" id="IPR004840">
    <property type="entry name" value="Amino_acid_permease_CS"/>
</dbReference>
<feature type="transmembrane region" description="Helical" evidence="6">
    <location>
        <begin position="366"/>
        <end position="383"/>
    </location>
</feature>
<dbReference type="GO" id="GO:0016020">
    <property type="term" value="C:membrane"/>
    <property type="evidence" value="ECO:0007669"/>
    <property type="project" value="UniProtKB-SubCell"/>
</dbReference>
<keyword evidence="5 6" id="KW-0472">Membrane</keyword>
<keyword evidence="2" id="KW-0813">Transport</keyword>
<keyword evidence="9" id="KW-1185">Reference proteome</keyword>
<dbReference type="eggNOG" id="COG1113">
    <property type="taxonomic scope" value="Bacteria"/>
</dbReference>
<evidence type="ECO:0000256" key="6">
    <source>
        <dbReference type="SAM" id="Phobius"/>
    </source>
</evidence>
<name>A0A1D8UV21_9PROT</name>
<dbReference type="RefSeq" id="WP_070403078.1">
    <property type="nucleotide sequence ID" value="NZ_BJVW01000001.1"/>
</dbReference>
<dbReference type="PANTHER" id="PTHR43495:SF5">
    <property type="entry name" value="GAMMA-AMINOBUTYRIC ACID PERMEASE"/>
    <property type="match status" value="1"/>
</dbReference>
<accession>A0A1D8UV21</accession>
<dbReference type="PIRSF" id="PIRSF006060">
    <property type="entry name" value="AA_transporter"/>
    <property type="match status" value="1"/>
</dbReference>
<feature type="transmembrane region" description="Helical" evidence="6">
    <location>
        <begin position="404"/>
        <end position="425"/>
    </location>
</feature>
<feature type="transmembrane region" description="Helical" evidence="6">
    <location>
        <begin position="167"/>
        <end position="186"/>
    </location>
</feature>
<evidence type="ECO:0000256" key="2">
    <source>
        <dbReference type="ARBA" id="ARBA00022448"/>
    </source>
</evidence>
<keyword evidence="4 6" id="KW-1133">Transmembrane helix</keyword>
<feature type="transmembrane region" description="Helical" evidence="6">
    <location>
        <begin position="252"/>
        <end position="271"/>
    </location>
</feature>
<evidence type="ECO:0000313" key="9">
    <source>
        <dbReference type="Proteomes" id="UP000179145"/>
    </source>
</evidence>
<protein>
    <submittedName>
        <fullName evidence="8">GABA permease</fullName>
    </submittedName>
</protein>
<dbReference type="OrthoDB" id="5297508at2"/>
<feature type="transmembrane region" description="Helical" evidence="6">
    <location>
        <begin position="54"/>
        <end position="73"/>
    </location>
</feature>
<evidence type="ECO:0000256" key="3">
    <source>
        <dbReference type="ARBA" id="ARBA00022692"/>
    </source>
</evidence>
<dbReference type="AlphaFoldDB" id="A0A1D8UV21"/>
<evidence type="ECO:0000259" key="7">
    <source>
        <dbReference type="Pfam" id="PF00324"/>
    </source>
</evidence>
<feature type="transmembrane region" description="Helical" evidence="6">
    <location>
        <begin position="431"/>
        <end position="449"/>
    </location>
</feature>
<feature type="transmembrane region" description="Helical" evidence="6">
    <location>
        <begin position="283"/>
        <end position="306"/>
    </location>
</feature>
<comment type="subcellular location">
    <subcellularLocation>
        <location evidence="1">Membrane</location>
        <topology evidence="1">Multi-pass membrane protein</topology>
    </subcellularLocation>
</comment>
<feature type="transmembrane region" description="Helical" evidence="6">
    <location>
        <begin position="342"/>
        <end position="360"/>
    </location>
</feature>